<keyword evidence="2" id="KW-0479">Metal-binding</keyword>
<dbReference type="Gene3D" id="3.90.45.10">
    <property type="entry name" value="Peptide deformylase"/>
    <property type="match status" value="1"/>
</dbReference>
<dbReference type="RefSeq" id="WP_209747063.1">
    <property type="nucleotide sequence ID" value="NZ_JBHSMH010000113.1"/>
</dbReference>
<dbReference type="InterPro" id="IPR036821">
    <property type="entry name" value="Peptide_deformylase_sf"/>
</dbReference>
<protein>
    <recommendedName>
        <fullName evidence="2">Peptide deformylase</fullName>
        <shortName evidence="2">PDF</shortName>
        <ecNumber evidence="2">3.5.1.88</ecNumber>
    </recommendedName>
    <alternativeName>
        <fullName evidence="2">Polypeptide deformylase</fullName>
    </alternativeName>
</protein>
<dbReference type="PRINTS" id="PR01576">
    <property type="entry name" value="PDEFORMYLASE"/>
</dbReference>
<name>A0ABW0M1N2_9BACL</name>
<feature type="binding site" evidence="2">
    <location>
        <position position="132"/>
    </location>
    <ligand>
        <name>Fe cation</name>
        <dbReference type="ChEBI" id="CHEBI:24875"/>
    </ligand>
</feature>
<dbReference type="NCBIfam" id="TIGR00079">
    <property type="entry name" value="pept_deformyl"/>
    <property type="match status" value="1"/>
</dbReference>
<dbReference type="GO" id="GO:0042586">
    <property type="term" value="F:peptide deformylase activity"/>
    <property type="evidence" value="ECO:0007669"/>
    <property type="project" value="UniProtKB-EC"/>
</dbReference>
<evidence type="ECO:0000313" key="4">
    <source>
        <dbReference type="Proteomes" id="UP001596105"/>
    </source>
</evidence>
<dbReference type="EMBL" id="JBHSMH010000113">
    <property type="protein sequence ID" value="MFC5471918.1"/>
    <property type="molecule type" value="Genomic_DNA"/>
</dbReference>
<comment type="caution">
    <text evidence="3">The sequence shown here is derived from an EMBL/GenBank/DDBJ whole genome shotgun (WGS) entry which is preliminary data.</text>
</comment>
<dbReference type="PANTHER" id="PTHR10458">
    <property type="entry name" value="PEPTIDE DEFORMYLASE"/>
    <property type="match status" value="1"/>
</dbReference>
<reference evidence="4" key="1">
    <citation type="journal article" date="2019" name="Int. J. Syst. Evol. Microbiol.">
        <title>The Global Catalogue of Microorganisms (GCM) 10K type strain sequencing project: providing services to taxonomists for standard genome sequencing and annotation.</title>
        <authorList>
            <consortium name="The Broad Institute Genomics Platform"/>
            <consortium name="The Broad Institute Genome Sequencing Center for Infectious Disease"/>
            <person name="Wu L."/>
            <person name="Ma J."/>
        </authorList>
    </citation>
    <scope>NUCLEOTIDE SEQUENCE [LARGE SCALE GENOMIC DNA]</scope>
    <source>
        <strain evidence="4">CCUG 57113</strain>
    </source>
</reference>
<comment type="catalytic activity">
    <reaction evidence="2">
        <text>N-terminal N-formyl-L-methionyl-[peptide] + H2O = N-terminal L-methionyl-[peptide] + formate</text>
        <dbReference type="Rhea" id="RHEA:24420"/>
        <dbReference type="Rhea" id="RHEA-COMP:10639"/>
        <dbReference type="Rhea" id="RHEA-COMP:10640"/>
        <dbReference type="ChEBI" id="CHEBI:15377"/>
        <dbReference type="ChEBI" id="CHEBI:15740"/>
        <dbReference type="ChEBI" id="CHEBI:49298"/>
        <dbReference type="ChEBI" id="CHEBI:64731"/>
        <dbReference type="EC" id="3.5.1.88"/>
    </reaction>
</comment>
<feature type="active site" evidence="2">
    <location>
        <position position="133"/>
    </location>
</feature>
<dbReference type="EC" id="3.5.1.88" evidence="2"/>
<keyword evidence="2" id="KW-0408">Iron</keyword>
<dbReference type="HAMAP" id="MF_00163">
    <property type="entry name" value="Pep_deformylase"/>
    <property type="match status" value="1"/>
</dbReference>
<comment type="cofactor">
    <cofactor evidence="2">
        <name>Fe(2+)</name>
        <dbReference type="ChEBI" id="CHEBI:29033"/>
    </cofactor>
    <text evidence="2">Binds 1 Fe(2+) ion.</text>
</comment>
<evidence type="ECO:0000256" key="1">
    <source>
        <dbReference type="ARBA" id="ARBA00010759"/>
    </source>
</evidence>
<organism evidence="3 4">
    <name type="scientific">Cohnella suwonensis</name>
    <dbReference type="NCBI Taxonomy" id="696072"/>
    <lineage>
        <taxon>Bacteria</taxon>
        <taxon>Bacillati</taxon>
        <taxon>Bacillota</taxon>
        <taxon>Bacilli</taxon>
        <taxon>Bacillales</taxon>
        <taxon>Paenibacillaceae</taxon>
        <taxon>Cohnella</taxon>
    </lineage>
</organism>
<dbReference type="SUPFAM" id="SSF56420">
    <property type="entry name" value="Peptide deformylase"/>
    <property type="match status" value="1"/>
</dbReference>
<evidence type="ECO:0000313" key="3">
    <source>
        <dbReference type="EMBL" id="MFC5471918.1"/>
    </source>
</evidence>
<dbReference type="Proteomes" id="UP001596105">
    <property type="component" value="Unassembled WGS sequence"/>
</dbReference>
<gene>
    <name evidence="2 3" type="primary">def</name>
    <name evidence="3" type="ORF">ACFPPD_24885</name>
</gene>
<keyword evidence="4" id="KW-1185">Reference proteome</keyword>
<dbReference type="PANTHER" id="PTHR10458:SF22">
    <property type="entry name" value="PEPTIDE DEFORMYLASE"/>
    <property type="match status" value="1"/>
</dbReference>
<dbReference type="PIRSF" id="PIRSF004749">
    <property type="entry name" value="Pep_def"/>
    <property type="match status" value="1"/>
</dbReference>
<dbReference type="Pfam" id="PF01327">
    <property type="entry name" value="Pep_deformylase"/>
    <property type="match status" value="1"/>
</dbReference>
<feature type="binding site" evidence="2">
    <location>
        <position position="136"/>
    </location>
    <ligand>
        <name>Fe cation</name>
        <dbReference type="ChEBI" id="CHEBI:24875"/>
    </ligand>
</feature>
<comment type="similarity">
    <text evidence="1 2">Belongs to the polypeptide deformylase family.</text>
</comment>
<keyword evidence="2" id="KW-0648">Protein biosynthesis</keyword>
<dbReference type="InterPro" id="IPR023635">
    <property type="entry name" value="Peptide_deformylase"/>
</dbReference>
<dbReference type="NCBIfam" id="NF001159">
    <property type="entry name" value="PRK00150.1-3"/>
    <property type="match status" value="1"/>
</dbReference>
<evidence type="ECO:0000256" key="2">
    <source>
        <dbReference type="HAMAP-Rule" id="MF_00163"/>
    </source>
</evidence>
<accession>A0ABW0M1N2</accession>
<comment type="function">
    <text evidence="2">Removes the formyl group from the N-terminal Met of newly synthesized proteins. Requires at least a dipeptide for an efficient rate of reaction. N-terminal L-methionine is a prerequisite for activity but the enzyme has broad specificity at other positions.</text>
</comment>
<keyword evidence="2 3" id="KW-0378">Hydrolase</keyword>
<sequence length="165" mass="18503">MTIRLIVKHPDPVLRERAQEVTKFNANLHKLLDDMADTMYDADGVGLAAPQIGILKRVIVVDVGDEHELIELVNPVIVVAEGEQLGPEGCLSIPGLQGDVRRYNRIVIRGQDRNGNPIEYESTEFLSRAFQHEVDHLNGVLYIDSAESVYEAKRNEEQEQDGESQ</sequence>
<proteinExistence type="inferred from homology"/>
<feature type="binding site" evidence="2">
    <location>
        <position position="90"/>
    </location>
    <ligand>
        <name>Fe cation</name>
        <dbReference type="ChEBI" id="CHEBI:24875"/>
    </ligand>
</feature>
<dbReference type="CDD" id="cd00487">
    <property type="entry name" value="Pep_deformylase"/>
    <property type="match status" value="1"/>
</dbReference>